<dbReference type="AlphaFoldDB" id="A0A1G7NR63"/>
<evidence type="ECO:0000313" key="2">
    <source>
        <dbReference type="Proteomes" id="UP000199072"/>
    </source>
</evidence>
<keyword evidence="2" id="KW-1185">Reference proteome</keyword>
<organism evidence="1 2">
    <name type="scientific">Mucilaginibacter pineti</name>
    <dbReference type="NCBI Taxonomy" id="1391627"/>
    <lineage>
        <taxon>Bacteria</taxon>
        <taxon>Pseudomonadati</taxon>
        <taxon>Bacteroidota</taxon>
        <taxon>Sphingobacteriia</taxon>
        <taxon>Sphingobacteriales</taxon>
        <taxon>Sphingobacteriaceae</taxon>
        <taxon>Mucilaginibacter</taxon>
    </lineage>
</organism>
<evidence type="ECO:0000313" key="1">
    <source>
        <dbReference type="EMBL" id="SDF76417.1"/>
    </source>
</evidence>
<name>A0A1G7NR63_9SPHI</name>
<protein>
    <submittedName>
        <fullName evidence="1">Uncharacterized protein</fullName>
    </submittedName>
</protein>
<sequence length="115" mass="13265">MVVILSSYAARYMVYVSYQLNKSYITAVYCVNKNKPWLHCNGHCFLMKKLRQAEDKEKQQRTGQQEKFQEALFPIHQSITFFTTVSLIDFPRSWSGSPVNIALLIFHPPPPIIGA</sequence>
<gene>
    <name evidence="1" type="ORF">SAMN05216464_1296</name>
</gene>
<dbReference type="Proteomes" id="UP000199072">
    <property type="component" value="Unassembled WGS sequence"/>
</dbReference>
<dbReference type="STRING" id="1391627.SAMN05216464_1296"/>
<dbReference type="EMBL" id="FNAI01000029">
    <property type="protein sequence ID" value="SDF76417.1"/>
    <property type="molecule type" value="Genomic_DNA"/>
</dbReference>
<proteinExistence type="predicted"/>
<reference evidence="1 2" key="1">
    <citation type="submission" date="2016-10" db="EMBL/GenBank/DDBJ databases">
        <authorList>
            <person name="de Groot N.N."/>
        </authorList>
    </citation>
    <scope>NUCLEOTIDE SEQUENCE [LARGE SCALE GENOMIC DNA]</scope>
    <source>
        <strain evidence="1 2">47C3B</strain>
    </source>
</reference>
<accession>A0A1G7NR63</accession>